<keyword evidence="2" id="KW-1185">Reference proteome</keyword>
<dbReference type="RefSeq" id="WP_125147436.1">
    <property type="nucleotide sequence ID" value="NZ_UYIN01000001.1"/>
</dbReference>
<evidence type="ECO:0008006" key="3">
    <source>
        <dbReference type="Google" id="ProtNLM"/>
    </source>
</evidence>
<evidence type="ECO:0000313" key="1">
    <source>
        <dbReference type="EMBL" id="VDG69329.1"/>
    </source>
</evidence>
<gene>
    <name evidence="1" type="ORF">NCTC10913_00008</name>
</gene>
<protein>
    <recommendedName>
        <fullName evidence="3">Flagellar protein FliT</fullName>
    </recommendedName>
</protein>
<organism evidence="1 2">
    <name type="scientific">Clostridium carnis</name>
    <dbReference type="NCBI Taxonomy" id="1530"/>
    <lineage>
        <taxon>Bacteria</taxon>
        <taxon>Bacillati</taxon>
        <taxon>Bacillota</taxon>
        <taxon>Clostridia</taxon>
        <taxon>Eubacteriales</taxon>
        <taxon>Clostridiaceae</taxon>
        <taxon>Clostridium</taxon>
    </lineage>
</organism>
<dbReference type="EMBL" id="UYIN01000001">
    <property type="protein sequence ID" value="VDG69329.1"/>
    <property type="molecule type" value="Genomic_DNA"/>
</dbReference>
<name>A0ABY6SMI3_9CLOT</name>
<comment type="caution">
    <text evidence="1">The sequence shown here is derived from an EMBL/GenBank/DDBJ whole genome shotgun (WGS) entry which is preliminary data.</text>
</comment>
<accession>A0ABY6SMI3</accession>
<evidence type="ECO:0000313" key="2">
    <source>
        <dbReference type="Proteomes" id="UP000277570"/>
    </source>
</evidence>
<dbReference type="Proteomes" id="UP000277570">
    <property type="component" value="Unassembled WGS sequence"/>
</dbReference>
<sequence length="109" mass="12724">MRVDELLKDYKDTSLSMVEKVKGEEDISSLLKKRDSIINEINSMDIDKQIICDEIKALNIIEIEDELAKLIKNNMLNVKKEIKKIKQSREAYKRYADFNGNALIFSTKR</sequence>
<reference evidence="1 2" key="1">
    <citation type="submission" date="2018-11" db="EMBL/GenBank/DDBJ databases">
        <authorList>
            <consortium name="Pathogen Informatics"/>
        </authorList>
    </citation>
    <scope>NUCLEOTIDE SEQUENCE [LARGE SCALE GENOMIC DNA]</scope>
    <source>
        <strain evidence="1 2">NCTC10913</strain>
    </source>
</reference>
<proteinExistence type="predicted"/>